<dbReference type="OrthoDB" id="6935755at2"/>
<dbReference type="SUPFAM" id="SSF47413">
    <property type="entry name" value="lambda repressor-like DNA-binding domains"/>
    <property type="match status" value="1"/>
</dbReference>
<dbReference type="InterPro" id="IPR036782">
    <property type="entry name" value="NE0471-like_N"/>
</dbReference>
<dbReference type="Pfam" id="PF10387">
    <property type="entry name" value="DUF2442"/>
    <property type="match status" value="1"/>
</dbReference>
<proteinExistence type="predicted"/>
<dbReference type="InterPro" id="IPR010982">
    <property type="entry name" value="Lambda_DNA-bd_dom_sf"/>
</dbReference>
<organism evidence="1 2">
    <name type="scientific">Geotalea uraniireducens (strain Rf4)</name>
    <name type="common">Geobacter uraniireducens</name>
    <dbReference type="NCBI Taxonomy" id="351605"/>
    <lineage>
        <taxon>Bacteria</taxon>
        <taxon>Pseudomonadati</taxon>
        <taxon>Thermodesulfobacteriota</taxon>
        <taxon>Desulfuromonadia</taxon>
        <taxon>Geobacterales</taxon>
        <taxon>Geobacteraceae</taxon>
        <taxon>Geotalea</taxon>
    </lineage>
</organism>
<dbReference type="AlphaFoldDB" id="A5GB98"/>
<dbReference type="STRING" id="351605.Gura_0948"/>
<evidence type="ECO:0000313" key="1">
    <source>
        <dbReference type="EMBL" id="ABQ25154.1"/>
    </source>
</evidence>
<keyword evidence="2" id="KW-1185">Reference proteome</keyword>
<dbReference type="SUPFAM" id="SSF143880">
    <property type="entry name" value="NE0471 N-terminal domain-like"/>
    <property type="match status" value="1"/>
</dbReference>
<accession>A5GB98</accession>
<sequence>MNQQKIKSVTAEAPSHLTILWRSGKHTRVDISEYFDSPGYERLKESKFFETAVVEEWGHGIEWADGEIGMDADSLYRLGKEQAGLAFPVTEFNAWMERNGLSLSAAAKALGITRRTIVYYHGGHKPIPIYIKLACIGWETLHLEHAA</sequence>
<gene>
    <name evidence="1" type="ordered locus">Gura_0948</name>
</gene>
<dbReference type="EMBL" id="CP000698">
    <property type="protein sequence ID" value="ABQ25154.1"/>
    <property type="molecule type" value="Genomic_DNA"/>
</dbReference>
<dbReference type="Gene3D" id="3.30.2020.10">
    <property type="entry name" value="NE0471-like N-terminal domain"/>
    <property type="match status" value="1"/>
</dbReference>
<dbReference type="Gene3D" id="1.10.260.40">
    <property type="entry name" value="lambda repressor-like DNA-binding domains"/>
    <property type="match status" value="1"/>
</dbReference>
<evidence type="ECO:0000313" key="2">
    <source>
        <dbReference type="Proteomes" id="UP000006695"/>
    </source>
</evidence>
<dbReference type="HOGENOM" id="CLU_144769_0_0_7"/>
<protein>
    <submittedName>
        <fullName evidence="1">Uncharacterized protein</fullName>
    </submittedName>
</protein>
<dbReference type="InterPro" id="IPR018841">
    <property type="entry name" value="DUF2442"/>
</dbReference>
<dbReference type="Proteomes" id="UP000006695">
    <property type="component" value="Chromosome"/>
</dbReference>
<dbReference type="KEGG" id="gur:Gura_0948"/>
<dbReference type="RefSeq" id="WP_011937878.1">
    <property type="nucleotide sequence ID" value="NC_009483.1"/>
</dbReference>
<reference evidence="1 2" key="1">
    <citation type="submission" date="2007-05" db="EMBL/GenBank/DDBJ databases">
        <title>Complete sequence of Geobacter uraniireducens Rf4.</title>
        <authorList>
            <consortium name="US DOE Joint Genome Institute"/>
            <person name="Copeland A."/>
            <person name="Lucas S."/>
            <person name="Lapidus A."/>
            <person name="Barry K."/>
            <person name="Detter J.C."/>
            <person name="Glavina del Rio T."/>
            <person name="Hammon N."/>
            <person name="Israni S."/>
            <person name="Dalin E."/>
            <person name="Tice H."/>
            <person name="Pitluck S."/>
            <person name="Chertkov O."/>
            <person name="Brettin T."/>
            <person name="Bruce D."/>
            <person name="Han C."/>
            <person name="Schmutz J."/>
            <person name="Larimer F."/>
            <person name="Land M."/>
            <person name="Hauser L."/>
            <person name="Kyrpides N."/>
            <person name="Mikhailova N."/>
            <person name="Shelobolina E."/>
            <person name="Aklujkar M."/>
            <person name="Lovley D."/>
            <person name="Richardson P."/>
        </authorList>
    </citation>
    <scope>NUCLEOTIDE SEQUENCE [LARGE SCALE GENOMIC DNA]</scope>
    <source>
        <strain evidence="1 2">Rf4</strain>
    </source>
</reference>
<name>A5GB98_GEOUR</name>
<dbReference type="GO" id="GO:0003677">
    <property type="term" value="F:DNA binding"/>
    <property type="evidence" value="ECO:0007669"/>
    <property type="project" value="InterPro"/>
</dbReference>